<dbReference type="InterPro" id="IPR041916">
    <property type="entry name" value="Anti_sigma_zinc_sf"/>
</dbReference>
<feature type="non-terminal residue" evidence="6">
    <location>
        <position position="144"/>
    </location>
</feature>
<keyword evidence="4" id="KW-1133">Transmembrane helix</keyword>
<organism evidence="6 7">
    <name type="scientific">Streptomyces boncukensis</name>
    <dbReference type="NCBI Taxonomy" id="2711219"/>
    <lineage>
        <taxon>Bacteria</taxon>
        <taxon>Bacillati</taxon>
        <taxon>Actinomycetota</taxon>
        <taxon>Actinomycetes</taxon>
        <taxon>Kitasatosporales</taxon>
        <taxon>Streptomycetaceae</taxon>
        <taxon>Streptomyces</taxon>
    </lineage>
</organism>
<feature type="compositionally biased region" description="Gly residues" evidence="3">
    <location>
        <begin position="12"/>
        <end position="25"/>
    </location>
</feature>
<name>A0A6G4X7Y8_9ACTN</name>
<dbReference type="EMBL" id="JAAKZZ010000537">
    <property type="protein sequence ID" value="NGO72781.1"/>
    <property type="molecule type" value="Genomic_DNA"/>
</dbReference>
<gene>
    <name evidence="6" type="ORF">G5C65_31445</name>
</gene>
<dbReference type="AlphaFoldDB" id="A0A6G4X7Y8"/>
<keyword evidence="4" id="KW-0812">Transmembrane</keyword>
<dbReference type="InterPro" id="IPR027383">
    <property type="entry name" value="Znf_put"/>
</dbReference>
<evidence type="ECO:0000313" key="6">
    <source>
        <dbReference type="EMBL" id="NGO72781.1"/>
    </source>
</evidence>
<proteinExistence type="predicted"/>
<reference evidence="6 7" key="1">
    <citation type="submission" date="2020-02" db="EMBL/GenBank/DDBJ databases">
        <title>Whole-genome analyses of novel actinobacteria.</title>
        <authorList>
            <person name="Sahin N."/>
            <person name="Tatar D."/>
        </authorList>
    </citation>
    <scope>NUCLEOTIDE SEQUENCE [LARGE SCALE GENOMIC DNA]</scope>
    <source>
        <strain evidence="6 7">SB3404</strain>
    </source>
</reference>
<evidence type="ECO:0000256" key="3">
    <source>
        <dbReference type="SAM" id="MobiDB-lite"/>
    </source>
</evidence>
<evidence type="ECO:0000256" key="1">
    <source>
        <dbReference type="ARBA" id="ARBA00023015"/>
    </source>
</evidence>
<dbReference type="Pfam" id="PF13490">
    <property type="entry name" value="zf-HC2"/>
    <property type="match status" value="1"/>
</dbReference>
<evidence type="ECO:0000313" key="7">
    <source>
        <dbReference type="Proteomes" id="UP000477722"/>
    </source>
</evidence>
<dbReference type="RefSeq" id="WP_165302448.1">
    <property type="nucleotide sequence ID" value="NZ_JAAKZZ010000537.1"/>
</dbReference>
<feature type="domain" description="Putative zinc-finger" evidence="5">
    <location>
        <begin position="35"/>
        <end position="64"/>
    </location>
</feature>
<accession>A0A6G4X7Y8</accession>
<comment type="caution">
    <text evidence="6">The sequence shown here is derived from an EMBL/GenBank/DDBJ whole genome shotgun (WGS) entry which is preliminary data.</text>
</comment>
<dbReference type="Proteomes" id="UP000477722">
    <property type="component" value="Unassembled WGS sequence"/>
</dbReference>
<keyword evidence="4" id="KW-0472">Membrane</keyword>
<evidence type="ECO:0000256" key="2">
    <source>
        <dbReference type="ARBA" id="ARBA00023163"/>
    </source>
</evidence>
<evidence type="ECO:0000259" key="5">
    <source>
        <dbReference type="Pfam" id="PF13490"/>
    </source>
</evidence>
<feature type="transmembrane region" description="Helical" evidence="4">
    <location>
        <begin position="114"/>
        <end position="135"/>
    </location>
</feature>
<dbReference type="Gene3D" id="1.10.10.1320">
    <property type="entry name" value="Anti-sigma factor, zinc-finger domain"/>
    <property type="match status" value="1"/>
</dbReference>
<keyword evidence="7" id="KW-1185">Reference proteome</keyword>
<keyword evidence="1" id="KW-0805">Transcription regulation</keyword>
<feature type="region of interest" description="Disordered" evidence="3">
    <location>
        <begin position="1"/>
        <end position="31"/>
    </location>
</feature>
<keyword evidence="2" id="KW-0804">Transcription</keyword>
<evidence type="ECO:0000256" key="4">
    <source>
        <dbReference type="SAM" id="Phobius"/>
    </source>
</evidence>
<sequence>MTWRDGHADGTGPTGDSGPTGGSGPAGHTAHTAHTDVGAYALGVLDSAAAERFEEHLAECDRCAVELESLTGLAPLLAEHAVAGPSPEPSGGLLERLFAQAADERRRARRTQRVWLAMAVCVVVVGGPLALFAVLNADFGGGGG</sequence>
<protein>
    <submittedName>
        <fullName evidence="6">Zf-HC2 domain-containing protein</fullName>
    </submittedName>
</protein>